<dbReference type="Gene3D" id="3.40.50.300">
    <property type="entry name" value="P-loop containing nucleotide triphosphate hydrolases"/>
    <property type="match status" value="1"/>
</dbReference>
<gene>
    <name evidence="1" type="ORF">FMOSSE_LOCUS1641</name>
</gene>
<dbReference type="EMBL" id="CAJVPP010000189">
    <property type="protein sequence ID" value="CAG8453221.1"/>
    <property type="molecule type" value="Genomic_DNA"/>
</dbReference>
<sequence length="453" mass="51071">MSNKCCTGLGKSTIGQLLCNVDTKVNNGKDSTVCEATLFENEEGTFRYIDTPGLNDSRGVTDEETFHEILRLLQKHSKNNFFEIHKILWFCAESIRKTANLQNEAKFIQKLADYIDEEKDSANFWKNVLIVTKGIFPSEDLAEGPRSAAYDTMKELMDDDFENIFTVDHFPCWIIDLKPGNNKYTKLNPEDRIEWFNAYSKDEIGTALQNYVRKDSKIKIQFKKARCTKCDETGDPRLFISKCHPLPQEKRHEIKNEKYHPKPAVWHHAGNRIYRHWKPDDGEIDKHEVDSSTVGVVTSTVGSLTAGGYALNIAAAAQPGIIFGGGAIAGTIALPIAAAVGLAAAGGYFVHEKLSEGYKCKFCNRQYNEKGCLEECDQCNKKWDEKGCILKYACCNKLEGELGCDLHERCMNCDQIEQKLTTEGCKEFCQKCDEEWGSSEGCESNVNHDVVME</sequence>
<protein>
    <submittedName>
        <fullName evidence="1">14164_t:CDS:1</fullName>
    </submittedName>
</protein>
<accession>A0A9N8VL32</accession>
<reference evidence="1" key="1">
    <citation type="submission" date="2021-06" db="EMBL/GenBank/DDBJ databases">
        <authorList>
            <person name="Kallberg Y."/>
            <person name="Tangrot J."/>
            <person name="Rosling A."/>
        </authorList>
    </citation>
    <scope>NUCLEOTIDE SEQUENCE</scope>
    <source>
        <strain evidence="1">87-6 pot B 2015</strain>
    </source>
</reference>
<dbReference type="AlphaFoldDB" id="A0A9N8VL32"/>
<dbReference type="InterPro" id="IPR027417">
    <property type="entry name" value="P-loop_NTPase"/>
</dbReference>
<dbReference type="SUPFAM" id="SSF52540">
    <property type="entry name" value="P-loop containing nucleoside triphosphate hydrolases"/>
    <property type="match status" value="1"/>
</dbReference>
<comment type="caution">
    <text evidence="1">The sequence shown here is derived from an EMBL/GenBank/DDBJ whole genome shotgun (WGS) entry which is preliminary data.</text>
</comment>
<keyword evidence="2" id="KW-1185">Reference proteome</keyword>
<evidence type="ECO:0000313" key="2">
    <source>
        <dbReference type="Proteomes" id="UP000789375"/>
    </source>
</evidence>
<evidence type="ECO:0000313" key="1">
    <source>
        <dbReference type="EMBL" id="CAG8453221.1"/>
    </source>
</evidence>
<name>A0A9N8VL32_FUNMO</name>
<organism evidence="1 2">
    <name type="scientific">Funneliformis mosseae</name>
    <name type="common">Endomycorrhizal fungus</name>
    <name type="synonym">Glomus mosseae</name>
    <dbReference type="NCBI Taxonomy" id="27381"/>
    <lineage>
        <taxon>Eukaryota</taxon>
        <taxon>Fungi</taxon>
        <taxon>Fungi incertae sedis</taxon>
        <taxon>Mucoromycota</taxon>
        <taxon>Glomeromycotina</taxon>
        <taxon>Glomeromycetes</taxon>
        <taxon>Glomerales</taxon>
        <taxon>Glomeraceae</taxon>
        <taxon>Funneliformis</taxon>
    </lineage>
</organism>
<dbReference type="Proteomes" id="UP000789375">
    <property type="component" value="Unassembled WGS sequence"/>
</dbReference>
<proteinExistence type="predicted"/>